<sequence>MIIDKETCGLSDKQLAELDTVFASDSFSGKRVLISGGGSGIGKAAAWLLARLGAKVLICGRSYEKLMAAIKPMQEMGLDVGCKTLDIRDPEKVQTFFDEIMDELGGLDVLINNAGGQFPQPAIDFSPNGWRAVIDNNLNGTWFMMQAAAQRWRDAKEPGNIINIVTVIDRGMPDIAHTCAARAGVIYASKTVAVEWAQYGIRINCIAPGIIASEGMKVYPQEAVNEFPRSNPMQRFGSAWDIAQACAYLGGDASQFMTGEVMTLDGGGRLWGELWPYKKPDYFKPS</sequence>
<evidence type="ECO:0000256" key="13">
    <source>
        <dbReference type="ARBA" id="ARBA00038622"/>
    </source>
</evidence>
<dbReference type="Proteomes" id="UP000027997">
    <property type="component" value="Unassembled WGS sequence"/>
</dbReference>
<keyword evidence="7" id="KW-0521">NADP</keyword>
<dbReference type="STRING" id="305900.GV64_06510"/>
<evidence type="ECO:0000256" key="20">
    <source>
        <dbReference type="ARBA" id="ARBA00049386"/>
    </source>
</evidence>
<protein>
    <recommendedName>
        <fullName evidence="15">Peroxisomal trans-2-enoyl-CoA reductase</fullName>
        <ecNumber evidence="14">1.3.1.38</ecNumber>
    </recommendedName>
</protein>
<dbReference type="FunFam" id="3.40.50.720:FF:000084">
    <property type="entry name" value="Short-chain dehydrogenase reductase"/>
    <property type="match status" value="1"/>
</dbReference>
<comment type="function">
    <text evidence="12">Participates in chain elongation of fatty acids. Catalyzes the reduction of trans-2-enoyl-CoAs of varying chain lengths from 6:1 to 16:1, having maximum activity with 10:1 CoA. Has no 2,4-dienoyl-CoA reductase activity.</text>
</comment>
<dbReference type="EC" id="1.3.1.38" evidence="14"/>
<dbReference type="RefSeq" id="WP_020580999.1">
    <property type="nucleotide sequence ID" value="NZ_JOJP01000001.1"/>
</dbReference>
<reference evidence="22 23" key="1">
    <citation type="submission" date="2014-06" db="EMBL/GenBank/DDBJ databases">
        <title>Whole Genome Sequences of Three Symbiotic Endozoicomonas Bacteria.</title>
        <authorList>
            <person name="Neave M.J."/>
            <person name="Apprill A."/>
            <person name="Voolstra C.R."/>
        </authorList>
    </citation>
    <scope>NUCLEOTIDE SEQUENCE [LARGE SCALE GENOMIC DNA]</scope>
    <source>
        <strain evidence="22 23">DSM 22380</strain>
    </source>
</reference>
<dbReference type="InterPro" id="IPR052388">
    <property type="entry name" value="Peroxisomal_t2-enoyl-CoA_red"/>
</dbReference>
<comment type="catalytic activity">
    <reaction evidence="16">
        <text>(2E)-dodecenoyl-CoA + NADPH + H(+) = dodecanoyl-CoA + NADP(+)</text>
        <dbReference type="Rhea" id="RHEA:44964"/>
        <dbReference type="ChEBI" id="CHEBI:15378"/>
        <dbReference type="ChEBI" id="CHEBI:57330"/>
        <dbReference type="ChEBI" id="CHEBI:57375"/>
        <dbReference type="ChEBI" id="CHEBI:57783"/>
        <dbReference type="ChEBI" id="CHEBI:58349"/>
    </reaction>
    <physiologicalReaction direction="left-to-right" evidence="16">
        <dbReference type="Rhea" id="RHEA:44965"/>
    </physiologicalReaction>
</comment>
<comment type="subcellular location">
    <subcellularLocation>
        <location evidence="1">Peroxisome</location>
    </subcellularLocation>
</comment>
<evidence type="ECO:0000256" key="8">
    <source>
        <dbReference type="ARBA" id="ARBA00023002"/>
    </source>
</evidence>
<comment type="catalytic activity">
    <reaction evidence="21">
        <text>(2E)-octenoyl-CoA + NADPH + H(+) = octanoyl-CoA + NADP(+)</text>
        <dbReference type="Rhea" id="RHEA:44952"/>
        <dbReference type="ChEBI" id="CHEBI:15378"/>
        <dbReference type="ChEBI" id="CHEBI:57386"/>
        <dbReference type="ChEBI" id="CHEBI:57783"/>
        <dbReference type="ChEBI" id="CHEBI:58349"/>
        <dbReference type="ChEBI" id="CHEBI:62242"/>
    </reaction>
    <physiologicalReaction direction="left-to-right" evidence="21">
        <dbReference type="Rhea" id="RHEA:44953"/>
    </physiologicalReaction>
</comment>
<comment type="pathway">
    <text evidence="2">Lipid metabolism.</text>
</comment>
<proteinExistence type="inferred from homology"/>
<keyword evidence="4" id="KW-0444">Lipid biosynthesis</keyword>
<evidence type="ECO:0000256" key="4">
    <source>
        <dbReference type="ARBA" id="ARBA00022516"/>
    </source>
</evidence>
<evidence type="ECO:0000256" key="9">
    <source>
        <dbReference type="ARBA" id="ARBA00023098"/>
    </source>
</evidence>
<dbReference type="AlphaFoldDB" id="A0A081K8F6"/>
<evidence type="ECO:0000256" key="14">
    <source>
        <dbReference type="ARBA" id="ARBA00038849"/>
    </source>
</evidence>
<evidence type="ECO:0000256" key="12">
    <source>
        <dbReference type="ARBA" id="ARBA00037124"/>
    </source>
</evidence>
<comment type="catalytic activity">
    <reaction evidence="17">
        <text>(2E)-tetradecenoyl-CoA + NADPH + H(+) = tetradecanoyl-CoA + NADP(+)</text>
        <dbReference type="Rhea" id="RHEA:44968"/>
        <dbReference type="ChEBI" id="CHEBI:15378"/>
        <dbReference type="ChEBI" id="CHEBI:57385"/>
        <dbReference type="ChEBI" id="CHEBI:57783"/>
        <dbReference type="ChEBI" id="CHEBI:58349"/>
        <dbReference type="ChEBI" id="CHEBI:61405"/>
    </reaction>
    <physiologicalReaction direction="left-to-right" evidence="17">
        <dbReference type="Rhea" id="RHEA:44969"/>
    </physiologicalReaction>
</comment>
<name>A0A081K8F6_9GAMM</name>
<keyword evidence="11" id="KW-0275">Fatty acid biosynthesis</keyword>
<dbReference type="SUPFAM" id="SSF51735">
    <property type="entry name" value="NAD(P)-binding Rossmann-fold domains"/>
    <property type="match status" value="1"/>
</dbReference>
<evidence type="ECO:0000256" key="10">
    <source>
        <dbReference type="ARBA" id="ARBA00023140"/>
    </source>
</evidence>
<dbReference type="eggNOG" id="COG1028">
    <property type="taxonomic scope" value="Bacteria"/>
</dbReference>
<keyword evidence="23" id="KW-1185">Reference proteome</keyword>
<evidence type="ECO:0000256" key="7">
    <source>
        <dbReference type="ARBA" id="ARBA00022857"/>
    </source>
</evidence>
<comment type="catalytic activity">
    <reaction evidence="19">
        <text>a (2E)-enoyl-CoA + NADPH + H(+) = a 2,3-saturated acyl-CoA + NADP(+)</text>
        <dbReference type="Rhea" id="RHEA:33763"/>
        <dbReference type="ChEBI" id="CHEBI:15378"/>
        <dbReference type="ChEBI" id="CHEBI:57783"/>
        <dbReference type="ChEBI" id="CHEBI:58349"/>
        <dbReference type="ChEBI" id="CHEBI:58856"/>
        <dbReference type="ChEBI" id="CHEBI:65111"/>
        <dbReference type="EC" id="1.3.1.38"/>
    </reaction>
    <physiologicalReaction direction="left-to-right" evidence="19">
        <dbReference type="Rhea" id="RHEA:33764"/>
    </physiologicalReaction>
</comment>
<dbReference type="InterPro" id="IPR036291">
    <property type="entry name" value="NAD(P)-bd_dom_sf"/>
</dbReference>
<comment type="catalytic activity">
    <reaction evidence="20">
        <text>(2E)-decenoyl-CoA + NADPH + H(+) = decanoyl-CoA + NADP(+)</text>
        <dbReference type="Rhea" id="RHEA:44960"/>
        <dbReference type="ChEBI" id="CHEBI:15378"/>
        <dbReference type="ChEBI" id="CHEBI:57783"/>
        <dbReference type="ChEBI" id="CHEBI:58349"/>
        <dbReference type="ChEBI" id="CHEBI:61406"/>
        <dbReference type="ChEBI" id="CHEBI:61430"/>
    </reaction>
    <physiologicalReaction direction="left-to-right" evidence="20">
        <dbReference type="Rhea" id="RHEA:44961"/>
    </physiologicalReaction>
</comment>
<evidence type="ECO:0000313" key="22">
    <source>
        <dbReference type="EMBL" id="KEI70432.1"/>
    </source>
</evidence>
<keyword evidence="6" id="KW-0276">Fatty acid metabolism</keyword>
<comment type="similarity">
    <text evidence="3">Belongs to the short-chain dehydrogenases/reductases (SDR) family.</text>
</comment>
<evidence type="ECO:0000256" key="16">
    <source>
        <dbReference type="ARBA" id="ARBA00047570"/>
    </source>
</evidence>
<evidence type="ECO:0000256" key="15">
    <source>
        <dbReference type="ARBA" id="ARBA00041063"/>
    </source>
</evidence>
<evidence type="ECO:0000256" key="3">
    <source>
        <dbReference type="ARBA" id="ARBA00006484"/>
    </source>
</evidence>
<evidence type="ECO:0000256" key="5">
    <source>
        <dbReference type="ARBA" id="ARBA00022553"/>
    </source>
</evidence>
<comment type="catalytic activity">
    <reaction evidence="18">
        <text>(2E)-hexenoyl-CoA + NADPH + H(+) = hexanoyl-CoA + NADP(+)</text>
        <dbReference type="Rhea" id="RHEA:44956"/>
        <dbReference type="ChEBI" id="CHEBI:15378"/>
        <dbReference type="ChEBI" id="CHEBI:57783"/>
        <dbReference type="ChEBI" id="CHEBI:58349"/>
        <dbReference type="ChEBI" id="CHEBI:62077"/>
        <dbReference type="ChEBI" id="CHEBI:62620"/>
    </reaction>
    <physiologicalReaction direction="left-to-right" evidence="18">
        <dbReference type="Rhea" id="RHEA:44957"/>
    </physiologicalReaction>
</comment>
<dbReference type="Gene3D" id="3.40.50.720">
    <property type="entry name" value="NAD(P)-binding Rossmann-like Domain"/>
    <property type="match status" value="1"/>
</dbReference>
<keyword evidence="10" id="KW-0576">Peroxisome</keyword>
<dbReference type="InterPro" id="IPR002347">
    <property type="entry name" value="SDR_fam"/>
</dbReference>
<keyword evidence="9" id="KW-0443">Lipid metabolism</keyword>
<organism evidence="22 23">
    <name type="scientific">Endozoicomonas elysicola</name>
    <dbReference type="NCBI Taxonomy" id="305900"/>
    <lineage>
        <taxon>Bacteria</taxon>
        <taxon>Pseudomonadati</taxon>
        <taxon>Pseudomonadota</taxon>
        <taxon>Gammaproteobacteria</taxon>
        <taxon>Oceanospirillales</taxon>
        <taxon>Endozoicomonadaceae</taxon>
        <taxon>Endozoicomonas</taxon>
    </lineage>
</organism>
<comment type="caution">
    <text evidence="22">The sequence shown here is derived from an EMBL/GenBank/DDBJ whole genome shotgun (WGS) entry which is preliminary data.</text>
</comment>
<dbReference type="EMBL" id="JOJP01000001">
    <property type="protein sequence ID" value="KEI70432.1"/>
    <property type="molecule type" value="Genomic_DNA"/>
</dbReference>
<dbReference type="PANTHER" id="PTHR24317">
    <property type="entry name" value="PEROXISOMAL TRANS-2-ENOYL-COA REDUCTASE"/>
    <property type="match status" value="1"/>
</dbReference>
<comment type="subunit">
    <text evidence="13">Interacts with PEX5, probably required to target it into peroxisomes.</text>
</comment>
<accession>A0A081K8F6</accession>
<evidence type="ECO:0000256" key="6">
    <source>
        <dbReference type="ARBA" id="ARBA00022832"/>
    </source>
</evidence>
<evidence type="ECO:0000256" key="21">
    <source>
        <dbReference type="ARBA" id="ARBA00049559"/>
    </source>
</evidence>
<dbReference type="GO" id="GO:0006633">
    <property type="term" value="P:fatty acid biosynthetic process"/>
    <property type="evidence" value="ECO:0007669"/>
    <property type="project" value="UniProtKB-KW"/>
</dbReference>
<evidence type="ECO:0000256" key="17">
    <source>
        <dbReference type="ARBA" id="ARBA00048686"/>
    </source>
</evidence>
<evidence type="ECO:0000313" key="23">
    <source>
        <dbReference type="Proteomes" id="UP000027997"/>
    </source>
</evidence>
<evidence type="ECO:0000256" key="11">
    <source>
        <dbReference type="ARBA" id="ARBA00023160"/>
    </source>
</evidence>
<dbReference type="Pfam" id="PF13561">
    <property type="entry name" value="adh_short_C2"/>
    <property type="match status" value="1"/>
</dbReference>
<dbReference type="PRINTS" id="PR00080">
    <property type="entry name" value="SDRFAMILY"/>
</dbReference>
<evidence type="ECO:0000256" key="18">
    <source>
        <dbReference type="ARBA" id="ARBA00049108"/>
    </source>
</evidence>
<dbReference type="PANTHER" id="PTHR24317:SF7">
    <property type="entry name" value="PEROXISOMAL TRANS-2-ENOYL-COA REDUCTASE"/>
    <property type="match status" value="1"/>
</dbReference>
<evidence type="ECO:0000256" key="1">
    <source>
        <dbReference type="ARBA" id="ARBA00004275"/>
    </source>
</evidence>
<keyword evidence="5" id="KW-0597">Phosphoprotein</keyword>
<dbReference type="PRINTS" id="PR00081">
    <property type="entry name" value="GDHRDH"/>
</dbReference>
<dbReference type="GO" id="GO:0019166">
    <property type="term" value="F:trans-2-enoyl-CoA reductase (NADPH) activity"/>
    <property type="evidence" value="ECO:0007669"/>
    <property type="project" value="UniProtKB-EC"/>
</dbReference>
<evidence type="ECO:0000256" key="19">
    <source>
        <dbReference type="ARBA" id="ARBA00049251"/>
    </source>
</evidence>
<gene>
    <name evidence="22" type="ORF">GV64_06510</name>
</gene>
<keyword evidence="8" id="KW-0560">Oxidoreductase</keyword>
<evidence type="ECO:0000256" key="2">
    <source>
        <dbReference type="ARBA" id="ARBA00005189"/>
    </source>
</evidence>